<comment type="subcellular location">
    <subcellularLocation>
        <location evidence="1">Cell membrane</location>
        <topology evidence="1">Multi-pass membrane protein</topology>
    </subcellularLocation>
</comment>
<keyword evidence="9" id="KW-0830">Ubiquinone</keyword>
<evidence type="ECO:0000256" key="6">
    <source>
        <dbReference type="ARBA" id="ARBA00023136"/>
    </source>
</evidence>
<keyword evidence="10" id="KW-1185">Reference proteome</keyword>
<dbReference type="AlphaFoldDB" id="A0A0G3G589"/>
<feature type="transmembrane region" description="Helical" evidence="8">
    <location>
        <begin position="74"/>
        <end position="95"/>
    </location>
</feature>
<keyword evidence="5 8" id="KW-1133">Transmembrane helix</keyword>
<dbReference type="Proteomes" id="UP000064201">
    <property type="component" value="Chromosome"/>
</dbReference>
<dbReference type="KEGG" id="tvr:TVD_09325"/>
<feature type="region of interest" description="Disordered" evidence="7">
    <location>
        <begin position="108"/>
        <end position="140"/>
    </location>
</feature>
<dbReference type="Pfam" id="PF00420">
    <property type="entry name" value="Oxidored_q2"/>
    <property type="match status" value="1"/>
</dbReference>
<dbReference type="PATRIC" id="fig|106634.4.peg.1910"/>
<keyword evidence="3" id="KW-1003">Cell membrane</keyword>
<dbReference type="PANTHER" id="PTHR34583:SF2">
    <property type="entry name" value="ANTIPORTER SUBUNIT MNHC2-RELATED"/>
    <property type="match status" value="1"/>
</dbReference>
<dbReference type="OrthoDB" id="1494613at2"/>
<name>A0A0G3G589_9GAMM</name>
<dbReference type="InterPro" id="IPR039428">
    <property type="entry name" value="NUOK/Mnh_C1-like"/>
</dbReference>
<dbReference type="Gene3D" id="1.10.287.3510">
    <property type="match status" value="1"/>
</dbReference>
<evidence type="ECO:0000256" key="4">
    <source>
        <dbReference type="ARBA" id="ARBA00022692"/>
    </source>
</evidence>
<dbReference type="PANTHER" id="PTHR34583">
    <property type="entry name" value="ANTIPORTER SUBUNIT MNHC2-RELATED"/>
    <property type="match status" value="1"/>
</dbReference>
<dbReference type="STRING" id="106634.TVD_09325"/>
<comment type="similarity">
    <text evidence="2">Belongs to the CPA3 antiporters (TC 2.A.63) subunit C family.</text>
</comment>
<evidence type="ECO:0000256" key="2">
    <source>
        <dbReference type="ARBA" id="ARBA00010388"/>
    </source>
</evidence>
<evidence type="ECO:0000256" key="5">
    <source>
        <dbReference type="ARBA" id="ARBA00022989"/>
    </source>
</evidence>
<evidence type="ECO:0000313" key="9">
    <source>
        <dbReference type="EMBL" id="AKJ95544.1"/>
    </source>
</evidence>
<evidence type="ECO:0000256" key="8">
    <source>
        <dbReference type="SAM" id="Phobius"/>
    </source>
</evidence>
<evidence type="ECO:0000256" key="1">
    <source>
        <dbReference type="ARBA" id="ARBA00004651"/>
    </source>
</evidence>
<reference evidence="9 10" key="1">
    <citation type="submission" date="2015-04" db="EMBL/GenBank/DDBJ databases">
        <title>Complete Sequence for the Genome of the Thioalkalivibrio versutus D301.</title>
        <authorList>
            <person name="Mu T."/>
            <person name="Zhou J."/>
            <person name="Xu X."/>
        </authorList>
    </citation>
    <scope>NUCLEOTIDE SEQUENCE [LARGE SCALE GENOMIC DNA]</scope>
    <source>
        <strain evidence="9 10">D301</strain>
    </source>
</reference>
<keyword evidence="6 8" id="KW-0472">Membrane</keyword>
<keyword evidence="4 8" id="KW-0812">Transmembrane</keyword>
<accession>A0A0G3G589</accession>
<sequence>MNGLAETLAHTLAPGLLYPTAGAILFALGLYGLIRRHHLVLRILALNIMGSGVFMVLLGVAARGEGPPDPVAQALTLTGIVVAVSATAFALALVVHLTRLTGHAVILPGPPDDDAPVEDISRGEHHADGGPAASDEDRPS</sequence>
<evidence type="ECO:0000256" key="7">
    <source>
        <dbReference type="SAM" id="MobiDB-lite"/>
    </source>
</evidence>
<gene>
    <name evidence="9" type="ORF">TVD_09325</name>
</gene>
<evidence type="ECO:0000313" key="10">
    <source>
        <dbReference type="Proteomes" id="UP000064201"/>
    </source>
</evidence>
<dbReference type="GO" id="GO:0005886">
    <property type="term" value="C:plasma membrane"/>
    <property type="evidence" value="ECO:0007669"/>
    <property type="project" value="UniProtKB-SubCell"/>
</dbReference>
<proteinExistence type="inferred from homology"/>
<dbReference type="EMBL" id="CP011367">
    <property type="protein sequence ID" value="AKJ95544.1"/>
    <property type="molecule type" value="Genomic_DNA"/>
</dbReference>
<dbReference type="InterPro" id="IPR050601">
    <property type="entry name" value="CPA3_antiporter_subunitC"/>
</dbReference>
<feature type="transmembrane region" description="Helical" evidence="8">
    <location>
        <begin position="41"/>
        <end position="62"/>
    </location>
</feature>
<feature type="compositionally biased region" description="Basic and acidic residues" evidence="7">
    <location>
        <begin position="119"/>
        <end position="128"/>
    </location>
</feature>
<evidence type="ECO:0000256" key="3">
    <source>
        <dbReference type="ARBA" id="ARBA00022475"/>
    </source>
</evidence>
<dbReference type="RefSeq" id="WP_047251455.1">
    <property type="nucleotide sequence ID" value="NZ_CP011367.1"/>
</dbReference>
<feature type="transmembrane region" description="Helical" evidence="8">
    <location>
        <begin position="16"/>
        <end position="34"/>
    </location>
</feature>
<protein>
    <submittedName>
        <fullName evidence="9">NADH-ubiquinone oxidoreductase chain 4L</fullName>
    </submittedName>
</protein>
<organism evidence="9 10">
    <name type="scientific">Thioalkalivibrio versutus</name>
    <dbReference type="NCBI Taxonomy" id="106634"/>
    <lineage>
        <taxon>Bacteria</taxon>
        <taxon>Pseudomonadati</taxon>
        <taxon>Pseudomonadota</taxon>
        <taxon>Gammaproteobacteria</taxon>
        <taxon>Chromatiales</taxon>
        <taxon>Ectothiorhodospiraceae</taxon>
        <taxon>Thioalkalivibrio</taxon>
    </lineage>
</organism>